<dbReference type="AlphaFoldDB" id="A0A9X3YP92"/>
<dbReference type="EMBL" id="JAOVZO020000023">
    <property type="protein sequence ID" value="MDC8015937.1"/>
    <property type="molecule type" value="Genomic_DNA"/>
</dbReference>
<keyword evidence="2" id="KW-1185">Reference proteome</keyword>
<evidence type="ECO:0000313" key="2">
    <source>
        <dbReference type="Proteomes" id="UP001139971"/>
    </source>
</evidence>
<evidence type="ECO:0000313" key="1">
    <source>
        <dbReference type="EMBL" id="MDC8015937.1"/>
    </source>
</evidence>
<name>A0A9X3YP92_9GAMM</name>
<comment type="caution">
    <text evidence="1">The sequence shown here is derived from an EMBL/GenBank/DDBJ whole genome shotgun (WGS) entry which is preliminary data.</text>
</comment>
<protein>
    <submittedName>
        <fullName evidence="1">Uncharacterized protein</fullName>
    </submittedName>
</protein>
<sequence>MSARFVYAVLDVRDRLADRDLADRCRELTFAWSRWSYPGAIVEHADPNALLVLAAMRGARYVFVQASGHLVVETLRPKDAQAPELVELLIRALGERDWLVGRIDAPGAVRDGCWLVDLDRWHARGRPRLSRDATRPLVACDDASGIAAFPEAALKLGRELEPERAAHADALRAEPDRVDTSALAPDLGTFVASLARTLDRSRRGVFVWNLERYDDLVFAVDEPLDALYTVAAGFKPDAILRACGFHDRTRVVFFDYSESALAFRRQLVEEWDGRDLPAYLWPRLAPGDVHYWLRSTVHGGAPTRDELDTLWARELDDWGGADAFAGHWAATRRLEHRYVSVDLLNAPEHAVETMTHEATAVWWSNAFSSVYSLWNWRYAERTQAYARWIRAVAHKSPNALLIGADADNTAIAGARAADYAARLAAWRGGMHEPLRASAATLRF</sequence>
<gene>
    <name evidence="1" type="ORF">OD750_025720</name>
</gene>
<proteinExistence type="predicted"/>
<organism evidence="1 2">
    <name type="scientific">Tahibacter soli</name>
    <dbReference type="NCBI Taxonomy" id="2983605"/>
    <lineage>
        <taxon>Bacteria</taxon>
        <taxon>Pseudomonadati</taxon>
        <taxon>Pseudomonadota</taxon>
        <taxon>Gammaproteobacteria</taxon>
        <taxon>Lysobacterales</taxon>
        <taxon>Rhodanobacteraceae</taxon>
        <taxon>Tahibacter</taxon>
    </lineage>
</organism>
<reference evidence="1" key="1">
    <citation type="submission" date="2023-02" db="EMBL/GenBank/DDBJ databases">
        <title>Tahibacter soli sp. nov. isolated from soil.</title>
        <authorList>
            <person name="Baek J.H."/>
            <person name="Lee J.K."/>
            <person name="Choi D.G."/>
            <person name="Jeon C.O."/>
        </authorList>
    </citation>
    <scope>NUCLEOTIDE SEQUENCE</scope>
    <source>
        <strain evidence="1">BL</strain>
    </source>
</reference>
<dbReference type="RefSeq" id="WP_263543569.1">
    <property type="nucleotide sequence ID" value="NZ_JAOVZO020000023.1"/>
</dbReference>
<accession>A0A9X3YP92</accession>
<dbReference type="Proteomes" id="UP001139971">
    <property type="component" value="Unassembled WGS sequence"/>
</dbReference>